<keyword evidence="4" id="KW-1185">Reference proteome</keyword>
<dbReference type="AlphaFoldDB" id="A0A820XU30"/>
<reference evidence="3" key="1">
    <citation type="submission" date="2021-02" db="EMBL/GenBank/DDBJ databases">
        <authorList>
            <person name="Nowell W R."/>
        </authorList>
    </citation>
    <scope>NUCLEOTIDE SEQUENCE</scope>
</reference>
<dbReference type="SUPFAM" id="SSF56399">
    <property type="entry name" value="ADP-ribosylation"/>
    <property type="match status" value="1"/>
</dbReference>
<evidence type="ECO:0000313" key="1">
    <source>
        <dbReference type="EMBL" id="CAF3012052.1"/>
    </source>
</evidence>
<dbReference type="OrthoDB" id="5314041at2759"/>
<evidence type="ECO:0008006" key="5">
    <source>
        <dbReference type="Google" id="ProtNLM"/>
    </source>
</evidence>
<evidence type="ECO:0000313" key="3">
    <source>
        <dbReference type="EMBL" id="CAF4537552.1"/>
    </source>
</evidence>
<dbReference type="EMBL" id="CAJNYT010001419">
    <property type="protein sequence ID" value="CAF3409938.1"/>
    <property type="molecule type" value="Genomic_DNA"/>
</dbReference>
<dbReference type="EMBL" id="CAJNXB010000060">
    <property type="protein sequence ID" value="CAF3012052.1"/>
    <property type="molecule type" value="Genomic_DNA"/>
</dbReference>
<evidence type="ECO:0000313" key="4">
    <source>
        <dbReference type="Proteomes" id="UP000663873"/>
    </source>
</evidence>
<dbReference type="Proteomes" id="UP000663872">
    <property type="component" value="Unassembled WGS sequence"/>
</dbReference>
<organism evidence="3 4">
    <name type="scientific">Rotaria socialis</name>
    <dbReference type="NCBI Taxonomy" id="392032"/>
    <lineage>
        <taxon>Eukaryota</taxon>
        <taxon>Metazoa</taxon>
        <taxon>Spiralia</taxon>
        <taxon>Gnathifera</taxon>
        <taxon>Rotifera</taxon>
        <taxon>Eurotatoria</taxon>
        <taxon>Bdelloidea</taxon>
        <taxon>Philodinida</taxon>
        <taxon>Philodinidae</taxon>
        <taxon>Rotaria</taxon>
    </lineage>
</organism>
<name>A0A820XU30_9BILA</name>
<evidence type="ECO:0000313" key="2">
    <source>
        <dbReference type="EMBL" id="CAF3409938.1"/>
    </source>
</evidence>
<comment type="caution">
    <text evidence="3">The sequence shown here is derived from an EMBL/GenBank/DDBJ whole genome shotgun (WGS) entry which is preliminary data.</text>
</comment>
<dbReference type="Proteomes" id="UP000663873">
    <property type="component" value="Unassembled WGS sequence"/>
</dbReference>
<protein>
    <recommendedName>
        <fullName evidence="5">NAD(P)(+)--arginine ADP-ribosyltransferase</fullName>
    </recommendedName>
</protein>
<sequence length="140" mass="15787">MCFADVVSWDTSLDQFRWAEGVTYQGMGVTGNDFSKYEVAEKVMNRSFLSTSKERDVADKFIAISATKGKITVLCTYNITDRRAALDTHSVSEFSDEQEVIIVPWMAFVVNTCKSGPLISPDYLKFITKTKINIRSLMSM</sequence>
<accession>A0A820XU30</accession>
<dbReference type="Gene3D" id="3.90.176.10">
    <property type="entry name" value="Toxin ADP-ribosyltransferase, Chain A, domain 1"/>
    <property type="match status" value="1"/>
</dbReference>
<dbReference type="Proteomes" id="UP000663825">
    <property type="component" value="Unassembled WGS sequence"/>
</dbReference>
<dbReference type="EMBL" id="CAJOBP010008577">
    <property type="protein sequence ID" value="CAF4537552.1"/>
    <property type="molecule type" value="Genomic_DNA"/>
</dbReference>
<proteinExistence type="predicted"/>
<gene>
    <name evidence="2" type="ORF">GRG538_LOCUS10811</name>
    <name evidence="1" type="ORF">TIS948_LOCUS1996</name>
    <name evidence="3" type="ORF">UJA718_LOCUS28567</name>
</gene>